<accession>A0ABU3U9R8</accession>
<sequence>MDTRNTNLKSIRPEVSPSLINDNMSSDERFQNLVLRPITMLQGDLIIEVFRNYLAKHKSTFYNLTLEKRVAYIDNSINKDIKFRNSLKGMIIGLFTVEEYMLYIENSSALNKRMMHIVKEHLQNNIQLFERPKMLTAI</sequence>
<dbReference type="RefSeq" id="WP_316663195.1">
    <property type="nucleotide sequence ID" value="NZ_JAWHTF010000008.1"/>
</dbReference>
<keyword evidence="2" id="KW-1185">Reference proteome</keyword>
<proteinExistence type="predicted"/>
<reference evidence="1 2" key="1">
    <citation type="submission" date="2023-10" db="EMBL/GenBank/DDBJ databases">
        <title>Marimonas sp. nov. isolated from tidal mud flat.</title>
        <authorList>
            <person name="Jaincy N.J."/>
            <person name="Srinivasan S."/>
            <person name="Lee S.-S."/>
        </authorList>
    </citation>
    <scope>NUCLEOTIDE SEQUENCE [LARGE SCALE GENOMIC DNA]</scope>
    <source>
        <strain evidence="1 2">MJ-SS3</strain>
    </source>
</reference>
<evidence type="ECO:0000313" key="1">
    <source>
        <dbReference type="EMBL" id="MDU8887097.1"/>
    </source>
</evidence>
<gene>
    <name evidence="1" type="ORF">RXV94_13080</name>
</gene>
<evidence type="ECO:0000313" key="2">
    <source>
        <dbReference type="Proteomes" id="UP001268651"/>
    </source>
</evidence>
<dbReference type="Proteomes" id="UP001268651">
    <property type="component" value="Unassembled WGS sequence"/>
</dbReference>
<dbReference type="EMBL" id="JAWHTF010000008">
    <property type="protein sequence ID" value="MDU8887097.1"/>
    <property type="molecule type" value="Genomic_DNA"/>
</dbReference>
<protein>
    <submittedName>
        <fullName evidence="1">Glyoxalase</fullName>
    </submittedName>
</protein>
<organism evidence="1 2">
    <name type="scientific">Gilvirhabdus luticola</name>
    <dbReference type="NCBI Taxonomy" id="3079858"/>
    <lineage>
        <taxon>Bacteria</taxon>
        <taxon>Pseudomonadati</taxon>
        <taxon>Bacteroidota</taxon>
        <taxon>Flavobacteriia</taxon>
        <taxon>Flavobacteriales</taxon>
        <taxon>Flavobacteriaceae</taxon>
        <taxon>Gilvirhabdus</taxon>
    </lineage>
</organism>
<name>A0ABU3U9R8_9FLAO</name>
<comment type="caution">
    <text evidence="1">The sequence shown here is derived from an EMBL/GenBank/DDBJ whole genome shotgun (WGS) entry which is preliminary data.</text>
</comment>